<dbReference type="InterPro" id="IPR029479">
    <property type="entry name" value="Nitroreductase"/>
</dbReference>
<evidence type="ECO:0000259" key="2">
    <source>
        <dbReference type="Pfam" id="PF00881"/>
    </source>
</evidence>
<dbReference type="Pfam" id="PF00881">
    <property type="entry name" value="Nitroreductase"/>
    <property type="match status" value="1"/>
</dbReference>
<protein>
    <submittedName>
        <fullName evidence="3">Nitroreductase family protein</fullName>
    </submittedName>
</protein>
<dbReference type="InterPro" id="IPR050627">
    <property type="entry name" value="Nitroreductase/BluB"/>
</dbReference>
<dbReference type="Gene3D" id="3.40.109.10">
    <property type="entry name" value="NADH Oxidase"/>
    <property type="match status" value="1"/>
</dbReference>
<proteinExistence type="predicted"/>
<evidence type="ECO:0000256" key="1">
    <source>
        <dbReference type="SAM" id="MobiDB-lite"/>
    </source>
</evidence>
<gene>
    <name evidence="3" type="ORF">F4148_01355</name>
</gene>
<dbReference type="PANTHER" id="PTHR23026:SF123">
    <property type="entry name" value="NAD(P)H NITROREDUCTASE RV3131-RELATED"/>
    <property type="match status" value="1"/>
</dbReference>
<comment type="caution">
    <text evidence="3">The sequence shown here is derived from an EMBL/GenBank/DDBJ whole genome shotgun (WGS) entry which is preliminary data.</text>
</comment>
<dbReference type="InterPro" id="IPR000415">
    <property type="entry name" value="Nitroreductase-like"/>
</dbReference>
<dbReference type="AlphaFoldDB" id="A0A6B1FWX9"/>
<dbReference type="EMBL" id="VYDA01000046">
    <property type="protein sequence ID" value="MYH60458.1"/>
    <property type="molecule type" value="Genomic_DNA"/>
</dbReference>
<dbReference type="SUPFAM" id="SSF55469">
    <property type="entry name" value="FMN-dependent nitroreductase-like"/>
    <property type="match status" value="1"/>
</dbReference>
<organism evidence="3">
    <name type="scientific">Caldilineaceae bacterium SB0675_bin_29</name>
    <dbReference type="NCBI Taxonomy" id="2605266"/>
    <lineage>
        <taxon>Bacteria</taxon>
        <taxon>Bacillati</taxon>
        <taxon>Chloroflexota</taxon>
        <taxon>Caldilineae</taxon>
        <taxon>Caldilineales</taxon>
        <taxon>Caldilineaceae</taxon>
    </lineage>
</organism>
<sequence>MQKQRIASADPSDDDIGWRPSDWRQSDWATDFDDGWFWQLIRGRRSVRRYLPEPVEKALLEMLLTAAIWAPSAHNRQPWRFCVVTTDSTKQEFSDRMGARWRADLSADGVDPEFIERRVRISHARITGAPALIAASLSLEGMDEYPDPRRQEAEWLMAVQSTALACQNLLLAAHHFGLAACWMCAPLFVPDMVRDVLDLPHTWHPQALITLGYAAEEKERERLPLAERVTWR</sequence>
<feature type="domain" description="Nitroreductase" evidence="2">
    <location>
        <begin position="41"/>
        <end position="213"/>
    </location>
</feature>
<dbReference type="GO" id="GO:0016491">
    <property type="term" value="F:oxidoreductase activity"/>
    <property type="evidence" value="ECO:0007669"/>
    <property type="project" value="InterPro"/>
</dbReference>
<feature type="region of interest" description="Disordered" evidence="1">
    <location>
        <begin position="1"/>
        <end position="20"/>
    </location>
</feature>
<accession>A0A6B1FWX9</accession>
<reference evidence="3" key="1">
    <citation type="submission" date="2019-09" db="EMBL/GenBank/DDBJ databases">
        <title>Characterisation of the sponge microbiome using genome-centric metagenomics.</title>
        <authorList>
            <person name="Engelberts J.P."/>
            <person name="Robbins S.J."/>
            <person name="De Goeij J.M."/>
            <person name="Aranda M."/>
            <person name="Bell S.C."/>
            <person name="Webster N.S."/>
        </authorList>
    </citation>
    <scope>NUCLEOTIDE SEQUENCE</scope>
    <source>
        <strain evidence="3">SB0675_bin_29</strain>
    </source>
</reference>
<name>A0A6B1FWX9_9CHLR</name>
<evidence type="ECO:0000313" key="3">
    <source>
        <dbReference type="EMBL" id="MYH60458.1"/>
    </source>
</evidence>
<dbReference type="PANTHER" id="PTHR23026">
    <property type="entry name" value="NADPH NITROREDUCTASE"/>
    <property type="match status" value="1"/>
</dbReference>